<dbReference type="Proteomes" id="UP000326565">
    <property type="component" value="Unassembled WGS sequence"/>
</dbReference>
<accession>A0A5N5WLR5</accession>
<keyword evidence="4" id="KW-1185">Reference proteome</keyword>
<dbReference type="InterPro" id="IPR004303">
    <property type="entry name" value="PAD"/>
</dbReference>
<dbReference type="Pfam" id="PF03068">
    <property type="entry name" value="PAD"/>
    <property type="match status" value="1"/>
</dbReference>
<dbReference type="AlphaFoldDB" id="A0A5N5WLR5"/>
<name>A0A5N5WLR5_9EURO</name>
<feature type="chain" id="PRO_5024976018" description="Protein-arginine deiminase C-terminal domain-containing protein" evidence="1">
    <location>
        <begin position="18"/>
        <end position="600"/>
    </location>
</feature>
<dbReference type="EMBL" id="ML732375">
    <property type="protein sequence ID" value="KAB8068745.1"/>
    <property type="molecule type" value="Genomic_DNA"/>
</dbReference>
<evidence type="ECO:0000256" key="1">
    <source>
        <dbReference type="SAM" id="SignalP"/>
    </source>
</evidence>
<dbReference type="SUPFAM" id="SSF110083">
    <property type="entry name" value="Peptidylarginine deiminase Pad4, middle domain"/>
    <property type="match status" value="1"/>
</dbReference>
<dbReference type="PANTHER" id="PTHR10837">
    <property type="entry name" value="PEPTIDYLARGININE DEIMINASE"/>
    <property type="match status" value="1"/>
</dbReference>
<feature type="signal peptide" evidence="1">
    <location>
        <begin position="1"/>
        <end position="17"/>
    </location>
</feature>
<evidence type="ECO:0000313" key="4">
    <source>
        <dbReference type="Proteomes" id="UP000326565"/>
    </source>
</evidence>
<dbReference type="InterPro" id="IPR036556">
    <property type="entry name" value="PAD_central_sf"/>
</dbReference>
<feature type="domain" description="Protein-arginine deiminase C-terminal" evidence="2">
    <location>
        <begin position="193"/>
        <end position="600"/>
    </location>
</feature>
<dbReference type="OrthoDB" id="5102063at2759"/>
<dbReference type="PANTHER" id="PTHR10837:SF8">
    <property type="entry name" value="PROTEIN-ARGININE DEIMINASE"/>
    <property type="match status" value="1"/>
</dbReference>
<sequence>MKAFLFSTLFFTTNVASICFGFNVDIRADSNRDGIVDLNGTSDLDDKLSSSNFAGAILLPNIGDTDRRCSQLITNTTSSVELEACNDASDDIQRAPQFMAPLRTVPLPDLHPDSFGLVRVDDPVARANTRVFRRQGGQWVFTDSNFAFSASQLEAGLLLGIDARKTRTPNSTRTTGWDGRVAVDFTVYNGSDVATDRVILRVAPVLTHHHAQEARELLTTAGRVGENFFQARFLASLQNALVETRSRLPVFEFSDSRDIWAQDFVEPGYVSMPGPTGSVVLRVMIRSAQDDRPAGRQVFQLLRNTGRAAVQYLGSEYDQIDSMGNLETIPPYEHRNKRYPAGRIIMGRHQETVPYILEYMRAQELQDPLLLNTDCLAIGHVDEIVEFLPVNSSRGWTMLVADPMAGLQILQNIQRQGLGDIRAFSRMNDSEGNPSDLFQIPAGLHGVPSDSLEEVLSTRGIIEVNHRMATCIDENVQRLQEETGITDREIFRVPMMFRTGLTFPRGVGISSERNNSDHLAAALYPGVINNLVLSRSQIVAPKPWGPVVNGTDIMAAAAAEVYNRIGYNATYIDNWNSHHTWGGEVHCGTNTIRDATTQWW</sequence>
<keyword evidence="1" id="KW-0732">Signal</keyword>
<dbReference type="InterPro" id="IPR013530">
    <property type="entry name" value="PAD_C"/>
</dbReference>
<evidence type="ECO:0000259" key="2">
    <source>
        <dbReference type="Pfam" id="PF03068"/>
    </source>
</evidence>
<gene>
    <name evidence="3" type="ORF">BDV29DRAFT_162101</name>
</gene>
<protein>
    <recommendedName>
        <fullName evidence="2">Protein-arginine deiminase C-terminal domain-containing protein</fullName>
    </recommendedName>
</protein>
<dbReference type="GO" id="GO:0005509">
    <property type="term" value="F:calcium ion binding"/>
    <property type="evidence" value="ECO:0007669"/>
    <property type="project" value="InterPro"/>
</dbReference>
<dbReference type="GO" id="GO:0005737">
    <property type="term" value="C:cytoplasm"/>
    <property type="evidence" value="ECO:0007669"/>
    <property type="project" value="InterPro"/>
</dbReference>
<organism evidence="3 4">
    <name type="scientific">Aspergillus leporis</name>
    <dbReference type="NCBI Taxonomy" id="41062"/>
    <lineage>
        <taxon>Eukaryota</taxon>
        <taxon>Fungi</taxon>
        <taxon>Dikarya</taxon>
        <taxon>Ascomycota</taxon>
        <taxon>Pezizomycotina</taxon>
        <taxon>Eurotiomycetes</taxon>
        <taxon>Eurotiomycetidae</taxon>
        <taxon>Eurotiales</taxon>
        <taxon>Aspergillaceae</taxon>
        <taxon>Aspergillus</taxon>
        <taxon>Aspergillus subgen. Circumdati</taxon>
    </lineage>
</organism>
<proteinExistence type="predicted"/>
<dbReference type="SUPFAM" id="SSF55909">
    <property type="entry name" value="Pentein"/>
    <property type="match status" value="1"/>
</dbReference>
<dbReference type="GO" id="GO:0004668">
    <property type="term" value="F:protein-arginine deiminase activity"/>
    <property type="evidence" value="ECO:0007669"/>
    <property type="project" value="InterPro"/>
</dbReference>
<dbReference type="Gene3D" id="3.75.10.10">
    <property type="entry name" value="L-arginine/glycine Amidinotransferase, Chain A"/>
    <property type="match status" value="1"/>
</dbReference>
<reference evidence="3 4" key="1">
    <citation type="submission" date="2019-04" db="EMBL/GenBank/DDBJ databases">
        <title>Friends and foes A comparative genomics study of 23 Aspergillus species from section Flavi.</title>
        <authorList>
            <consortium name="DOE Joint Genome Institute"/>
            <person name="Kjaerbolling I."/>
            <person name="Vesth T."/>
            <person name="Frisvad J.C."/>
            <person name="Nybo J.L."/>
            <person name="Theobald S."/>
            <person name="Kildgaard S."/>
            <person name="Isbrandt T."/>
            <person name="Kuo A."/>
            <person name="Sato A."/>
            <person name="Lyhne E.K."/>
            <person name="Kogle M.E."/>
            <person name="Wiebenga A."/>
            <person name="Kun R.S."/>
            <person name="Lubbers R.J."/>
            <person name="Makela M.R."/>
            <person name="Barry K."/>
            <person name="Chovatia M."/>
            <person name="Clum A."/>
            <person name="Daum C."/>
            <person name="Haridas S."/>
            <person name="He G."/>
            <person name="LaButti K."/>
            <person name="Lipzen A."/>
            <person name="Mondo S."/>
            <person name="Riley R."/>
            <person name="Salamov A."/>
            <person name="Simmons B.A."/>
            <person name="Magnuson J.K."/>
            <person name="Henrissat B."/>
            <person name="Mortensen U.H."/>
            <person name="Larsen T.O."/>
            <person name="Devries R.P."/>
            <person name="Grigoriev I.V."/>
            <person name="Machida M."/>
            <person name="Baker S.E."/>
            <person name="Andersen M.R."/>
        </authorList>
    </citation>
    <scope>NUCLEOTIDE SEQUENCE [LARGE SCALE GENOMIC DNA]</scope>
    <source>
        <strain evidence="3 4">CBS 151.66</strain>
    </source>
</reference>
<evidence type="ECO:0000313" key="3">
    <source>
        <dbReference type="EMBL" id="KAB8068745.1"/>
    </source>
</evidence>